<dbReference type="GO" id="GO:0016740">
    <property type="term" value="F:transferase activity"/>
    <property type="evidence" value="ECO:0007669"/>
    <property type="project" value="UniProtKB-KW"/>
</dbReference>
<accession>A0A3M2WDA9</accession>
<evidence type="ECO:0000313" key="2">
    <source>
        <dbReference type="EMBL" id="RML49529.1"/>
    </source>
</evidence>
<evidence type="ECO:0000313" key="3">
    <source>
        <dbReference type="Proteomes" id="UP000282378"/>
    </source>
</evidence>
<proteinExistence type="predicted"/>
<dbReference type="SUPFAM" id="SSF56399">
    <property type="entry name" value="ADP-ribosylation"/>
    <property type="match status" value="1"/>
</dbReference>
<protein>
    <submittedName>
        <fullName evidence="2">Putative RNA 2'-phosphotransferase</fullName>
    </submittedName>
</protein>
<dbReference type="InterPro" id="IPR042080">
    <property type="entry name" value="RNA_2'-PTrans_N"/>
</dbReference>
<keyword evidence="2" id="KW-0808">Transferase</keyword>
<name>A0A3M2WDA9_PSEYM</name>
<dbReference type="Pfam" id="PF01885">
    <property type="entry name" value="PTS_2-RNA"/>
    <property type="match status" value="1"/>
</dbReference>
<gene>
    <name evidence="2" type="ORF">APX70_01552</name>
</gene>
<evidence type="ECO:0000256" key="1">
    <source>
        <dbReference type="SAM" id="MobiDB-lite"/>
    </source>
</evidence>
<reference evidence="2 3" key="1">
    <citation type="submission" date="2018-08" db="EMBL/GenBank/DDBJ databases">
        <title>Recombination of ecologically and evolutionarily significant loci maintains genetic cohesion in the Pseudomonas syringae species complex.</title>
        <authorList>
            <person name="Dillon M."/>
            <person name="Thakur S."/>
            <person name="Almeida R.N.D."/>
            <person name="Weir B.S."/>
            <person name="Guttman D.S."/>
        </authorList>
    </citation>
    <scope>NUCLEOTIDE SEQUENCE [LARGE SCALE GENOMIC DNA]</scope>
    <source>
        <strain evidence="2 3">88_10</strain>
    </source>
</reference>
<dbReference type="EMBL" id="RBNL01003499">
    <property type="protein sequence ID" value="RML49529.1"/>
    <property type="molecule type" value="Genomic_DNA"/>
</dbReference>
<dbReference type="Proteomes" id="UP000282378">
    <property type="component" value="Unassembled WGS sequence"/>
</dbReference>
<organism evidence="2 3">
    <name type="scientific">Pseudomonas syringae pv. maculicola</name>
    <dbReference type="NCBI Taxonomy" id="59511"/>
    <lineage>
        <taxon>Bacteria</taxon>
        <taxon>Pseudomonadati</taxon>
        <taxon>Pseudomonadota</taxon>
        <taxon>Gammaproteobacteria</taxon>
        <taxon>Pseudomonadales</taxon>
        <taxon>Pseudomonadaceae</taxon>
        <taxon>Pseudomonas</taxon>
    </lineage>
</organism>
<feature type="compositionally biased region" description="Basic and acidic residues" evidence="1">
    <location>
        <begin position="93"/>
        <end position="105"/>
    </location>
</feature>
<dbReference type="InterPro" id="IPR002745">
    <property type="entry name" value="Ptrans_KptA/Tpt1"/>
</dbReference>
<feature type="region of interest" description="Disordered" evidence="1">
    <location>
        <begin position="70"/>
        <end position="115"/>
    </location>
</feature>
<dbReference type="AlphaFoldDB" id="A0A3M2WDA9"/>
<comment type="caution">
    <text evidence="2">The sequence shown here is derived from an EMBL/GenBank/DDBJ whole genome shotgun (WGS) entry which is preliminary data.</text>
</comment>
<dbReference type="Gene3D" id="1.10.10.970">
    <property type="entry name" value="RNA 2'-phosphotransferase, Tpt1/KptA family, N-terminal domain"/>
    <property type="match status" value="1"/>
</dbReference>
<sequence length="115" mass="13046">MNKKQRDEISKLLSYVLRHAPESMGLTLDRDGWCEVDELVGKANANGHSFDRQALEEVVETTASLALPRHRQPLHGIHRNSGADRWQSASCSPDRRSRNRTERWKTLRATGVAGR</sequence>